<dbReference type="PROSITE" id="PS50880">
    <property type="entry name" value="TOPRIM"/>
    <property type="match status" value="1"/>
</dbReference>
<dbReference type="InterPro" id="IPR013826">
    <property type="entry name" value="Topo_IA_cen_sub3"/>
</dbReference>
<dbReference type="InterPro" id="IPR013497">
    <property type="entry name" value="Topo_IA_cen"/>
</dbReference>
<dbReference type="Gene3D" id="1.10.460.10">
    <property type="entry name" value="Topoisomerase I, domain 2"/>
    <property type="match status" value="1"/>
</dbReference>
<protein>
    <recommendedName>
        <fullName evidence="3">DNA topoisomerase</fullName>
        <ecNumber evidence="3">5.6.2.1</ecNumber>
    </recommendedName>
    <alternativeName>
        <fullName evidence="10">Omega-protein</fullName>
    </alternativeName>
    <alternativeName>
        <fullName evidence="9">Relaxing enzyme</fullName>
    </alternativeName>
    <alternativeName>
        <fullName evidence="7">Swivelase</fullName>
    </alternativeName>
    <alternativeName>
        <fullName evidence="8">Untwisting enzyme</fullName>
    </alternativeName>
</protein>
<dbReference type="SMART" id="SM00493">
    <property type="entry name" value="TOPRIM"/>
    <property type="match status" value="1"/>
</dbReference>
<geneLocation type="plasmid" evidence="14">
    <name>pzkmb2</name>
</geneLocation>
<evidence type="ECO:0000259" key="12">
    <source>
        <dbReference type="PROSITE" id="PS52039"/>
    </source>
</evidence>
<dbReference type="PRINTS" id="PR00417">
    <property type="entry name" value="PRTPISMRASEI"/>
</dbReference>
<comment type="catalytic activity">
    <reaction evidence="1">
        <text>ATP-independent breakage of single-stranded DNA, followed by passage and rejoining.</text>
        <dbReference type="EC" id="5.6.2.1"/>
    </reaction>
</comment>
<evidence type="ECO:0000256" key="8">
    <source>
        <dbReference type="ARBA" id="ARBA00031985"/>
    </source>
</evidence>
<dbReference type="GO" id="GO:0006281">
    <property type="term" value="P:DNA repair"/>
    <property type="evidence" value="ECO:0007669"/>
    <property type="project" value="TreeGrafter"/>
</dbReference>
<dbReference type="EMBL" id="PZJG01000031">
    <property type="protein sequence ID" value="RAK47673.1"/>
    <property type="molecule type" value="Genomic_DNA"/>
</dbReference>
<evidence type="ECO:0000313" key="14">
    <source>
        <dbReference type="Proteomes" id="UP000249579"/>
    </source>
</evidence>
<dbReference type="GO" id="GO:0003917">
    <property type="term" value="F:DNA topoisomerase type I (single strand cut, ATP-independent) activity"/>
    <property type="evidence" value="ECO:0007669"/>
    <property type="project" value="UniProtKB-EC"/>
</dbReference>
<keyword evidence="6 13" id="KW-0413">Isomerase</keyword>
<dbReference type="InterPro" id="IPR003602">
    <property type="entry name" value="Topo_IA_DNA-bd_dom"/>
</dbReference>
<dbReference type="SUPFAM" id="SSF56712">
    <property type="entry name" value="Prokaryotic type I DNA topoisomerase"/>
    <property type="match status" value="1"/>
</dbReference>
<dbReference type="CDD" id="cd00186">
    <property type="entry name" value="TOP1Ac"/>
    <property type="match status" value="1"/>
</dbReference>
<dbReference type="InterPro" id="IPR023406">
    <property type="entry name" value="Topo_IA_AS"/>
</dbReference>
<keyword evidence="5" id="KW-0238">DNA-binding</keyword>
<dbReference type="PROSITE" id="PS00396">
    <property type="entry name" value="TOPO_IA_1"/>
    <property type="match status" value="1"/>
</dbReference>
<comment type="caution">
    <text evidence="13">The sequence shown here is derived from an EMBL/GenBank/DDBJ whole genome shotgun (WGS) entry which is preliminary data.</text>
</comment>
<evidence type="ECO:0000256" key="1">
    <source>
        <dbReference type="ARBA" id="ARBA00000213"/>
    </source>
</evidence>
<dbReference type="GO" id="GO:0006310">
    <property type="term" value="P:DNA recombination"/>
    <property type="evidence" value="ECO:0007669"/>
    <property type="project" value="TreeGrafter"/>
</dbReference>
<dbReference type="EC" id="5.6.2.1" evidence="3"/>
<gene>
    <name evidence="13" type="ORF">BHX94_12520</name>
</gene>
<organism evidence="13 14">
    <name type="scientific">Macrococcoides bohemicum</name>
    <dbReference type="NCBI Taxonomy" id="1903056"/>
    <lineage>
        <taxon>Bacteria</taxon>
        <taxon>Bacillati</taxon>
        <taxon>Bacillota</taxon>
        <taxon>Bacilli</taxon>
        <taxon>Bacillales</taxon>
        <taxon>Staphylococcaceae</taxon>
        <taxon>Macrococcoides</taxon>
    </lineage>
</organism>
<dbReference type="Gene3D" id="2.70.20.10">
    <property type="entry name" value="Topoisomerase I, domain 3"/>
    <property type="match status" value="1"/>
</dbReference>
<reference evidence="13 14" key="1">
    <citation type="journal article" date="2018" name="Front. Microbiol.">
        <title>Description and Comparative Genomics of Macrococcus caseolyticus subsp. hominis subsp. nov., Macrococcus goetzii sp. nov., Macrococcus epidermidis sp. nov., and Macrococcus bohemicus sp. nov., Novel Macrococci From Human Clinical Material With Virulence Potential and Suspected Uptake of Foreign DNA by Natural Transformation.</title>
        <authorList>
            <person name="Maslanova I."/>
            <person name="Wertheimer Z."/>
            <person name="Sedlacek I."/>
            <person name="Svec P."/>
            <person name="Indrakova A."/>
            <person name="Kovarovic V."/>
            <person name="Schumann P."/>
            <person name="Sproer C."/>
            <person name="Kralova S."/>
            <person name="Sedo O."/>
            <person name="Kristofova L."/>
            <person name="Vrbovska V."/>
            <person name="Fuzik T."/>
            <person name="Petras P."/>
            <person name="Zdrahal Z."/>
            <person name="Ruzickova V."/>
            <person name="Doskar J."/>
            <person name="Pantucek R."/>
        </authorList>
    </citation>
    <scope>NUCLEOTIDE SEQUENCE [LARGE SCALE GENOMIC DNA]</scope>
    <source>
        <strain evidence="13 14">03/115</strain>
        <plasmid evidence="13">pZKMB2</plasmid>
    </source>
</reference>
<evidence type="ECO:0000256" key="10">
    <source>
        <dbReference type="ARBA" id="ARBA00032877"/>
    </source>
</evidence>
<keyword evidence="4" id="KW-0799">Topoisomerase</keyword>
<dbReference type="GO" id="GO:0043597">
    <property type="term" value="C:cytoplasmic replication fork"/>
    <property type="evidence" value="ECO:0007669"/>
    <property type="project" value="TreeGrafter"/>
</dbReference>
<dbReference type="InterPro" id="IPR025589">
    <property type="entry name" value="Toprim_C_rpt"/>
</dbReference>
<feature type="domain" description="Toprim" evidence="11">
    <location>
        <begin position="2"/>
        <end position="144"/>
    </location>
</feature>
<evidence type="ECO:0000256" key="5">
    <source>
        <dbReference type="ARBA" id="ARBA00023125"/>
    </source>
</evidence>
<dbReference type="PROSITE" id="PS52039">
    <property type="entry name" value="TOPO_IA_2"/>
    <property type="match status" value="1"/>
</dbReference>
<evidence type="ECO:0000313" key="13">
    <source>
        <dbReference type="EMBL" id="RAK47673.1"/>
    </source>
</evidence>
<evidence type="ECO:0000256" key="3">
    <source>
        <dbReference type="ARBA" id="ARBA00012891"/>
    </source>
</evidence>
<feature type="domain" description="Topo IA-type catalytic" evidence="12">
    <location>
        <begin position="160"/>
        <end position="598"/>
    </location>
</feature>
<keyword evidence="13" id="KW-0614">Plasmid</keyword>
<dbReference type="InterPro" id="IPR034144">
    <property type="entry name" value="TOPRIM_TopoIII"/>
</dbReference>
<dbReference type="AlphaFoldDB" id="A0A327ZZA0"/>
<dbReference type="PANTHER" id="PTHR11390">
    <property type="entry name" value="PROKARYOTIC DNA TOPOISOMERASE"/>
    <property type="match status" value="1"/>
</dbReference>
<evidence type="ECO:0000256" key="2">
    <source>
        <dbReference type="ARBA" id="ARBA00009446"/>
    </source>
</evidence>
<dbReference type="OrthoDB" id="9803554at2"/>
<comment type="similarity">
    <text evidence="2">Belongs to the type IA topoisomerase family.</text>
</comment>
<dbReference type="InterPro" id="IPR013825">
    <property type="entry name" value="Topo_IA_cen_sub2"/>
</dbReference>
<dbReference type="InterPro" id="IPR006171">
    <property type="entry name" value="TOPRIM_dom"/>
</dbReference>
<dbReference type="InterPro" id="IPR003601">
    <property type="entry name" value="Topo_IA_2"/>
</dbReference>
<dbReference type="PANTHER" id="PTHR11390:SF21">
    <property type="entry name" value="DNA TOPOISOMERASE 3-ALPHA"/>
    <property type="match status" value="1"/>
</dbReference>
<proteinExistence type="inferred from homology"/>
<dbReference type="Pfam" id="PF01131">
    <property type="entry name" value="Topoisom_bac"/>
    <property type="match status" value="1"/>
</dbReference>
<dbReference type="SMART" id="SM00437">
    <property type="entry name" value="TOP1Ac"/>
    <property type="match status" value="1"/>
</dbReference>
<dbReference type="Pfam" id="PF01751">
    <property type="entry name" value="Toprim"/>
    <property type="match status" value="1"/>
</dbReference>
<evidence type="ECO:0000256" key="9">
    <source>
        <dbReference type="ARBA" id="ARBA00032235"/>
    </source>
</evidence>
<evidence type="ECO:0000256" key="4">
    <source>
        <dbReference type="ARBA" id="ARBA00023029"/>
    </source>
</evidence>
<evidence type="ECO:0000256" key="6">
    <source>
        <dbReference type="ARBA" id="ARBA00023235"/>
    </source>
</evidence>
<dbReference type="SMART" id="SM00436">
    <property type="entry name" value="TOP1Bc"/>
    <property type="match status" value="1"/>
</dbReference>
<dbReference type="CDD" id="cd03362">
    <property type="entry name" value="TOPRIM_TopoIA_TopoIII"/>
    <property type="match status" value="1"/>
</dbReference>
<dbReference type="Proteomes" id="UP000249579">
    <property type="component" value="Plasmid pZKMB2"/>
</dbReference>
<evidence type="ECO:0000256" key="7">
    <source>
        <dbReference type="ARBA" id="ARBA00030003"/>
    </source>
</evidence>
<dbReference type="Gene3D" id="3.40.50.140">
    <property type="match status" value="1"/>
</dbReference>
<accession>A0A327ZZA0</accession>
<dbReference type="Gene3D" id="1.10.290.10">
    <property type="entry name" value="Topoisomerase I, domain 4"/>
    <property type="match status" value="1"/>
</dbReference>
<dbReference type="InterPro" id="IPR013824">
    <property type="entry name" value="Topo_IA_cen_sub1"/>
</dbReference>
<dbReference type="Pfam" id="PF13342">
    <property type="entry name" value="Toprim_Crpt"/>
    <property type="match status" value="1"/>
</dbReference>
<dbReference type="GO" id="GO:0006265">
    <property type="term" value="P:DNA topological change"/>
    <property type="evidence" value="ECO:0007669"/>
    <property type="project" value="InterPro"/>
</dbReference>
<sequence length="709" mass="80534">MKTVIIAEKPDQAKKYGVALGNFNRKSGYLEGKSDIFPGEVFITWCVGHLVELAPMNKYDEKYSKWKLEDLPFLPKQFKYQSKYSVKDQFNAMKNLLKSLSVNDQIIIATDPDREGEAIAYYVLNLLGIKNVPIKRLWANTQEPNELKNFFRKLKDGIETYKYYVEAETRGKSDYLVGMNFTRMATILIQNKGIRTDGAFSVGRVQTPTLFMVYNREKEIENFKEKIYFDLIAEGEKDNIKYTLKSDIRLDTDSELQKYINDNGLNSANGSVENVTVTAKSTKAPKLFKLGGIQKVGNNRWGYSLDQTLSYVQSLYDKGYLSYPRTDSSLITTAEFEYLKNNIDNYKSLLNMDFEVKYTEPRKTYVDNDKVLEHYAIIPTKTIPTAEQYNSFTKDEKNIYDAVVKQTMAIFADDYHYEQTKVEVLVNNTKFKVSGNTPKVLGWKNLSNEEDKEVQQTLPIFTKGESLVLKITGKEGKTKPPTYLTEASLGGEGGLMETCGKTLENEEMKEYLSSGIGTPATRGAIVKNIIDKGYIKVENKKLKVTDKGKILCEALEGSLISSAEMTGEWEERLTMISKGQETQNNFISGIEEFITLFYKELPGLISNNVKGESITNINKTEYIGKCPKCKSNHVKHIKTPKYDFYACEDRSCGFTLNSVVFGKKLTEKQVEKLLSNGTTGNIKGLKGSKKSFDAEIIINDEYKLVPKFK</sequence>
<dbReference type="InterPro" id="IPR023405">
    <property type="entry name" value="Topo_IA_core_domain"/>
</dbReference>
<dbReference type="GO" id="GO:0003677">
    <property type="term" value="F:DNA binding"/>
    <property type="evidence" value="ECO:0007669"/>
    <property type="project" value="UniProtKB-KW"/>
</dbReference>
<evidence type="ECO:0000259" key="11">
    <source>
        <dbReference type="PROSITE" id="PS50880"/>
    </source>
</evidence>
<name>A0A327ZZA0_9STAP</name>
<dbReference type="InterPro" id="IPR000380">
    <property type="entry name" value="Topo_IA"/>
</dbReference>
<dbReference type="RefSeq" id="WP_111744472.1">
    <property type="nucleotide sequence ID" value="NZ_CM009973.1"/>
</dbReference>